<evidence type="ECO:0000313" key="5">
    <source>
        <dbReference type="Proteomes" id="UP000325081"/>
    </source>
</evidence>
<dbReference type="SUPFAM" id="SSF81296">
    <property type="entry name" value="E set domains"/>
    <property type="match status" value="1"/>
</dbReference>
<name>A0A5A7PM28_STRAF</name>
<proteinExistence type="inferred from homology"/>
<comment type="caution">
    <text evidence="4">The sequence shown here is derived from an EMBL/GenBank/DDBJ whole genome shotgun (WGS) entry which is preliminary data.</text>
</comment>
<comment type="similarity">
    <text evidence="1">Belongs to the 5'-AMP-activated protein kinase beta subunit family.</text>
</comment>
<dbReference type="SMART" id="SM01010">
    <property type="entry name" value="AMPKBI"/>
    <property type="match status" value="1"/>
</dbReference>
<evidence type="ECO:0000256" key="2">
    <source>
        <dbReference type="SAM" id="MobiDB-lite"/>
    </source>
</evidence>
<keyword evidence="5" id="KW-1185">Reference proteome</keyword>
<dbReference type="Gene3D" id="2.60.40.10">
    <property type="entry name" value="Immunoglobulins"/>
    <property type="match status" value="1"/>
</dbReference>
<dbReference type="Proteomes" id="UP000325081">
    <property type="component" value="Unassembled WGS sequence"/>
</dbReference>
<organism evidence="4 5">
    <name type="scientific">Striga asiatica</name>
    <name type="common">Asiatic witchweed</name>
    <name type="synonym">Buchnera asiatica</name>
    <dbReference type="NCBI Taxonomy" id="4170"/>
    <lineage>
        <taxon>Eukaryota</taxon>
        <taxon>Viridiplantae</taxon>
        <taxon>Streptophyta</taxon>
        <taxon>Embryophyta</taxon>
        <taxon>Tracheophyta</taxon>
        <taxon>Spermatophyta</taxon>
        <taxon>Magnoliopsida</taxon>
        <taxon>eudicotyledons</taxon>
        <taxon>Gunneridae</taxon>
        <taxon>Pentapetalae</taxon>
        <taxon>asterids</taxon>
        <taxon>lamiids</taxon>
        <taxon>Lamiales</taxon>
        <taxon>Orobanchaceae</taxon>
        <taxon>Buchnereae</taxon>
        <taxon>Striga</taxon>
    </lineage>
</organism>
<dbReference type="InterPro" id="IPR037256">
    <property type="entry name" value="ASC_dom_sf"/>
</dbReference>
<evidence type="ECO:0000256" key="1">
    <source>
        <dbReference type="ARBA" id="ARBA00010926"/>
    </source>
</evidence>
<dbReference type="InterPro" id="IPR043554">
    <property type="entry name" value="KINB"/>
</dbReference>
<dbReference type="OrthoDB" id="531008at2759"/>
<dbReference type="GO" id="GO:0016301">
    <property type="term" value="F:kinase activity"/>
    <property type="evidence" value="ECO:0007669"/>
    <property type="project" value="UniProtKB-KW"/>
</dbReference>
<gene>
    <name evidence="4" type="ORF">STAS_09977</name>
</gene>
<dbReference type="PANTHER" id="PTHR46316">
    <property type="entry name" value="SNF1-RELATED PROTEIN KINASE REGULATORY SUBUNIT BETA-1"/>
    <property type="match status" value="1"/>
</dbReference>
<keyword evidence="4" id="KW-0808">Transferase</keyword>
<dbReference type="CDD" id="cd02859">
    <property type="entry name" value="E_set_AMPKbeta_like_N"/>
    <property type="match status" value="1"/>
</dbReference>
<feature type="domain" description="Association with the SNF1 complex (ASC)" evidence="3">
    <location>
        <begin position="192"/>
        <end position="282"/>
    </location>
</feature>
<protein>
    <submittedName>
        <fullName evidence="4">5'-AMP-activated protein kinase beta-2 subunit protein</fullName>
    </submittedName>
</protein>
<feature type="region of interest" description="Disordered" evidence="2">
    <location>
        <begin position="1"/>
        <end position="57"/>
    </location>
</feature>
<dbReference type="EMBL" id="BKCP01004805">
    <property type="protein sequence ID" value="GER33810.1"/>
    <property type="molecule type" value="Genomic_DNA"/>
</dbReference>
<dbReference type="GO" id="GO:0009507">
    <property type="term" value="C:chloroplast"/>
    <property type="evidence" value="ECO:0007669"/>
    <property type="project" value="UniProtKB-ARBA"/>
</dbReference>
<sequence>MGNASGREEGGGDSPSEADAQVSMADRDGPDGSYHAPGAEYMGQYPPSSPRASQSPLMFRPQMPVVPLQRPDELKIPSISWMKTSSGYEDGNNEKRIPTMITWSYGGNEVFVEGSWDNWKSRKPLQRSGKDFTIMNVLTSGVYQFRFFVDGEWRYSPDQPYDKDDTGNAYNILDLQDYVPEDTGSISGFEPPQSPDSSYSNLELGQEDFAKEPPMAPQHLNSTLLNVASTHMEIRAPYSRPSHVVLNHLYMHKDKSYPSVVALGSTSRYLSKYVTVVLYKAIQR</sequence>
<dbReference type="InterPro" id="IPR013783">
    <property type="entry name" value="Ig-like_fold"/>
</dbReference>
<dbReference type="AlphaFoldDB" id="A0A5A7PM28"/>
<dbReference type="PANTHER" id="PTHR46316:SF2">
    <property type="entry name" value="SNF1-RELATED PROTEIN KINASE REGULATORY SUBUNIT BETA-2"/>
    <property type="match status" value="1"/>
</dbReference>
<dbReference type="InterPro" id="IPR014756">
    <property type="entry name" value="Ig_E-set"/>
</dbReference>
<accession>A0A5A7PM28</accession>
<feature type="compositionally biased region" description="Basic and acidic residues" evidence="2">
    <location>
        <begin position="1"/>
        <end position="10"/>
    </location>
</feature>
<dbReference type="Pfam" id="PF16561">
    <property type="entry name" value="AMPK1_CBM"/>
    <property type="match status" value="1"/>
</dbReference>
<evidence type="ECO:0000259" key="3">
    <source>
        <dbReference type="SMART" id="SM01010"/>
    </source>
</evidence>
<keyword evidence="4" id="KW-0418">Kinase</keyword>
<reference evidence="5" key="1">
    <citation type="journal article" date="2019" name="Curr. Biol.">
        <title>Genome Sequence of Striga asiatica Provides Insight into the Evolution of Plant Parasitism.</title>
        <authorList>
            <person name="Yoshida S."/>
            <person name="Kim S."/>
            <person name="Wafula E.K."/>
            <person name="Tanskanen J."/>
            <person name="Kim Y.M."/>
            <person name="Honaas L."/>
            <person name="Yang Z."/>
            <person name="Spallek T."/>
            <person name="Conn C.E."/>
            <person name="Ichihashi Y."/>
            <person name="Cheong K."/>
            <person name="Cui S."/>
            <person name="Der J.P."/>
            <person name="Gundlach H."/>
            <person name="Jiao Y."/>
            <person name="Hori C."/>
            <person name="Ishida J.K."/>
            <person name="Kasahara H."/>
            <person name="Kiba T."/>
            <person name="Kim M.S."/>
            <person name="Koo N."/>
            <person name="Laohavisit A."/>
            <person name="Lee Y.H."/>
            <person name="Lumba S."/>
            <person name="McCourt P."/>
            <person name="Mortimer J.C."/>
            <person name="Mutuku J.M."/>
            <person name="Nomura T."/>
            <person name="Sasaki-Sekimoto Y."/>
            <person name="Seto Y."/>
            <person name="Wang Y."/>
            <person name="Wakatake T."/>
            <person name="Sakakibara H."/>
            <person name="Demura T."/>
            <person name="Yamaguchi S."/>
            <person name="Yoneyama K."/>
            <person name="Manabe R.I."/>
            <person name="Nelson D.C."/>
            <person name="Schulman A.H."/>
            <person name="Timko M.P."/>
            <person name="dePamphilis C.W."/>
            <person name="Choi D."/>
            <person name="Shirasu K."/>
        </authorList>
    </citation>
    <scope>NUCLEOTIDE SEQUENCE [LARGE SCALE GENOMIC DNA]</scope>
    <source>
        <strain evidence="5">cv. UVA1</strain>
    </source>
</reference>
<dbReference type="Pfam" id="PF04739">
    <property type="entry name" value="AMPKBI"/>
    <property type="match status" value="1"/>
</dbReference>
<dbReference type="Gene3D" id="6.20.250.60">
    <property type="match status" value="1"/>
</dbReference>
<dbReference type="InterPro" id="IPR032640">
    <property type="entry name" value="AMPK1_CBM"/>
</dbReference>
<dbReference type="InterPro" id="IPR006828">
    <property type="entry name" value="ASC_dom"/>
</dbReference>
<evidence type="ECO:0000313" key="4">
    <source>
        <dbReference type="EMBL" id="GER33810.1"/>
    </source>
</evidence>
<dbReference type="SUPFAM" id="SSF160219">
    <property type="entry name" value="AMPKBI-like"/>
    <property type="match status" value="1"/>
</dbReference>